<evidence type="ECO:0000313" key="1">
    <source>
        <dbReference type="EMBL" id="MBU3076918.1"/>
    </source>
</evidence>
<reference evidence="1 2" key="1">
    <citation type="submission" date="2021-06" db="EMBL/GenBank/DDBJ databases">
        <title>Sphingomonas sp. XMGL2, whole genome shotgun sequencing project.</title>
        <authorList>
            <person name="Zhao G."/>
            <person name="Shen L."/>
        </authorList>
    </citation>
    <scope>NUCLEOTIDE SEQUENCE [LARGE SCALE GENOMIC DNA]</scope>
    <source>
        <strain evidence="1 2">XMGL2</strain>
    </source>
</reference>
<gene>
    <name evidence="1" type="ORF">KOF26_03480</name>
</gene>
<evidence type="ECO:0000313" key="2">
    <source>
        <dbReference type="Proteomes" id="UP000776276"/>
    </source>
</evidence>
<proteinExistence type="predicted"/>
<dbReference type="EMBL" id="JAHKRT010000002">
    <property type="protein sequence ID" value="MBU3076918.1"/>
    <property type="molecule type" value="Genomic_DNA"/>
</dbReference>
<accession>A0ABS6BF31</accession>
<dbReference type="InterPro" id="IPR009964">
    <property type="entry name" value="DUF1491"/>
</dbReference>
<dbReference type="Proteomes" id="UP000776276">
    <property type="component" value="Unassembled WGS sequence"/>
</dbReference>
<protein>
    <submittedName>
        <fullName evidence="1">DUF1491 family protein</fullName>
    </submittedName>
</protein>
<keyword evidence="2" id="KW-1185">Reference proteome</keyword>
<dbReference type="RefSeq" id="WP_216320199.1">
    <property type="nucleotide sequence ID" value="NZ_JAHKRT010000002.1"/>
</dbReference>
<name>A0ABS6BF31_9SPHN</name>
<dbReference type="Pfam" id="PF07372">
    <property type="entry name" value="DUF1491"/>
    <property type="match status" value="1"/>
</dbReference>
<organism evidence="1 2">
    <name type="scientific">Sphingomonas quercus</name>
    <dbReference type="NCBI Taxonomy" id="2842451"/>
    <lineage>
        <taxon>Bacteria</taxon>
        <taxon>Pseudomonadati</taxon>
        <taxon>Pseudomonadota</taxon>
        <taxon>Alphaproteobacteria</taxon>
        <taxon>Sphingomonadales</taxon>
        <taxon>Sphingomonadaceae</taxon>
        <taxon>Sphingomonas</taxon>
    </lineage>
</organism>
<comment type="caution">
    <text evidence="1">The sequence shown here is derived from an EMBL/GenBank/DDBJ whole genome shotgun (WGS) entry which is preliminary data.</text>
</comment>
<sequence length="113" mass="12328">MSARLPARLIVTALMRRAQAEGGSAAVLARGDDQAGAVLLIVAQRGEITRIIERGHDLDGAELWRDAAPQVLEGKADLNDYLTRRRHADPDLWAVELDIADSQRFIAETIASN</sequence>